<dbReference type="PANTHER" id="PTHR22683:SF1">
    <property type="entry name" value="TYPE VII SECRETION SYSTEM PROTEIN ESSC"/>
    <property type="match status" value="1"/>
</dbReference>
<feature type="binding site" evidence="3">
    <location>
        <begin position="195"/>
        <end position="202"/>
    </location>
    <ligand>
        <name>ATP</name>
        <dbReference type="ChEBI" id="CHEBI:30616"/>
    </ligand>
</feature>
<evidence type="ECO:0000256" key="2">
    <source>
        <dbReference type="ARBA" id="ARBA00022840"/>
    </source>
</evidence>
<proteinExistence type="predicted"/>
<dbReference type="Gene3D" id="3.40.50.300">
    <property type="entry name" value="P-loop containing nucleotide triphosphate hydrolases"/>
    <property type="match status" value="1"/>
</dbReference>
<dbReference type="InterPro" id="IPR002543">
    <property type="entry name" value="FtsK_dom"/>
</dbReference>
<dbReference type="InterPro" id="IPR050206">
    <property type="entry name" value="FtsK/SpoIIIE/SftA"/>
</dbReference>
<feature type="transmembrane region" description="Helical" evidence="5">
    <location>
        <begin position="20"/>
        <end position="44"/>
    </location>
</feature>
<dbReference type="AlphaFoldDB" id="A0AB39UE50"/>
<dbReference type="SMART" id="SM00382">
    <property type="entry name" value="AAA"/>
    <property type="match status" value="2"/>
</dbReference>
<protein>
    <submittedName>
        <fullName evidence="7">FtsK/SpoIIIE domain-containing protein</fullName>
    </submittedName>
</protein>
<keyword evidence="2 3" id="KW-0067">ATP-binding</keyword>
<evidence type="ECO:0000256" key="3">
    <source>
        <dbReference type="PROSITE-ProRule" id="PRU00289"/>
    </source>
</evidence>
<dbReference type="GO" id="GO:0005524">
    <property type="term" value="F:ATP binding"/>
    <property type="evidence" value="ECO:0007669"/>
    <property type="project" value="UniProtKB-UniRule"/>
</dbReference>
<keyword evidence="5" id="KW-0812">Transmembrane</keyword>
<feature type="domain" description="FtsK" evidence="6">
    <location>
        <begin position="177"/>
        <end position="360"/>
    </location>
</feature>
<keyword evidence="5" id="KW-1133">Transmembrane helix</keyword>
<dbReference type="RefSeq" id="WP_369341859.1">
    <property type="nucleotide sequence ID" value="NZ_CP129675.1"/>
</dbReference>
<dbReference type="EMBL" id="CP129675">
    <property type="protein sequence ID" value="XDS47468.1"/>
    <property type="molecule type" value="Genomic_DNA"/>
</dbReference>
<evidence type="ECO:0000259" key="6">
    <source>
        <dbReference type="PROSITE" id="PS50901"/>
    </source>
</evidence>
<sequence length="640" mass="68992">MSKRTLDLLPIVMPQSILALLMLFQGQWMAATVSCMGIVSYVWMSMTQGQLHRSRSPDGPSRLGTGGGAGDSTDDGTDYRTNDVRMNSRIHAQAPAFAGDSAGGRDASKACVPADSVVEELFLRRTSGLSVSCDGVTRQDVSHARLWQAIVRSWLQSQATLGPESDESVTLGMRDDGESFKVSLPLQGPHAMIAGTTGSGKSAMLQCWCLAMAMHMPPERLNLVLLDFKGGAGLHALEKLPHTVGCVSDLHLRHAERALRGLEDELRRREALVARWRLTDVMELANPPARMVVVIDEANALCQQIPDAMTRLSRLASLGRSLAINLIVCSQNPVSQLSGDIKANMAVRICLRVQDTLQSLEMIGLPDASHISPKSPGVGIFADGGSVTTFRSAHVDDRRLLMDSVNAAAAFCKASTPSPLFTAPLPITCDLGSSSDGILDAQDGRFPAVARRTMDGHGTAPQVVIGLEDDGVRHGRCRLSVDGNIAIVGPPGKGKTTLLHNIRYVLSRIDGMACDMISADATSLPSCDRDHARVWLVDDADAMSDPSAMHPLHGRFMDAIRDPRTCVLFSLDSPHHFRLHEYCPTRIVFPTGDTSLDIMSGISAQTLRGFSPEDFAIVGRAVLLMSGIEHVIQCSTAYKY</sequence>
<feature type="region of interest" description="Disordered" evidence="4">
    <location>
        <begin position="51"/>
        <end position="80"/>
    </location>
</feature>
<dbReference type="Pfam" id="PF01580">
    <property type="entry name" value="FtsK_SpoIIIE"/>
    <property type="match status" value="1"/>
</dbReference>
<keyword evidence="1 3" id="KW-0547">Nucleotide-binding</keyword>
<dbReference type="PANTHER" id="PTHR22683">
    <property type="entry name" value="SPORULATION PROTEIN RELATED"/>
    <property type="match status" value="1"/>
</dbReference>
<dbReference type="InterPro" id="IPR027417">
    <property type="entry name" value="P-loop_NTPase"/>
</dbReference>
<evidence type="ECO:0000256" key="1">
    <source>
        <dbReference type="ARBA" id="ARBA00022741"/>
    </source>
</evidence>
<dbReference type="PROSITE" id="PS51257">
    <property type="entry name" value="PROKAR_LIPOPROTEIN"/>
    <property type="match status" value="1"/>
</dbReference>
<evidence type="ECO:0000256" key="4">
    <source>
        <dbReference type="SAM" id="MobiDB-lite"/>
    </source>
</evidence>
<dbReference type="InterPro" id="IPR003593">
    <property type="entry name" value="AAA+_ATPase"/>
</dbReference>
<dbReference type="KEGG" id="bfk:QN062_01465"/>
<reference evidence="7" key="1">
    <citation type="submission" date="2023-07" db="EMBL/GenBank/DDBJ databases">
        <title>Bifidobacterium aquikefiriaerophilum sp. nov. and Bifidobacterium eccum sp. nov., isolated from water kefir.</title>
        <authorList>
            <person name="Breselge S."/>
            <person name="Bellassi P."/>
            <person name="Barcenilla C."/>
            <person name="Alvarez-Ordonez A."/>
            <person name="Morelli L."/>
            <person name="Cotter P.D."/>
        </authorList>
    </citation>
    <scope>NUCLEOTIDE SEQUENCE</scope>
    <source>
        <strain evidence="8">WK012_4_13</strain>
        <strain evidence="7">WK048_4_13</strain>
    </source>
</reference>
<evidence type="ECO:0000313" key="7">
    <source>
        <dbReference type="EMBL" id="XDS47468.1"/>
    </source>
</evidence>
<dbReference type="SUPFAM" id="SSF52540">
    <property type="entry name" value="P-loop containing nucleoside triphosphate hydrolases"/>
    <property type="match status" value="2"/>
</dbReference>
<keyword evidence="5" id="KW-0472">Membrane</keyword>
<dbReference type="GO" id="GO:0003677">
    <property type="term" value="F:DNA binding"/>
    <property type="evidence" value="ECO:0007669"/>
    <property type="project" value="InterPro"/>
</dbReference>
<organism evidence="7">
    <name type="scientific">Bifidobacterium fermentum</name>
    <dbReference type="NCBI Taxonomy" id="3059035"/>
    <lineage>
        <taxon>Bacteria</taxon>
        <taxon>Bacillati</taxon>
        <taxon>Actinomycetota</taxon>
        <taxon>Actinomycetes</taxon>
        <taxon>Bifidobacteriales</taxon>
        <taxon>Bifidobacteriaceae</taxon>
        <taxon>Bifidobacterium</taxon>
    </lineage>
</organism>
<gene>
    <name evidence="8" type="ORF">QN062_01465</name>
    <name evidence="7" type="ORF">QN217_04975</name>
</gene>
<name>A0AB39UE50_9BIFI</name>
<dbReference type="EMBL" id="CP129683">
    <property type="protein sequence ID" value="XDS50898.1"/>
    <property type="molecule type" value="Genomic_DNA"/>
</dbReference>
<evidence type="ECO:0000313" key="8">
    <source>
        <dbReference type="EMBL" id="XDS50898.1"/>
    </source>
</evidence>
<dbReference type="PROSITE" id="PS50901">
    <property type="entry name" value="FTSK"/>
    <property type="match status" value="1"/>
</dbReference>
<accession>A0AB39UE50</accession>
<evidence type="ECO:0000256" key="5">
    <source>
        <dbReference type="SAM" id="Phobius"/>
    </source>
</evidence>